<sequence length="611" mass="67300">MKSKKIFSNLMLFGTLLGVGLGASSISSSLGLGGQVAYAQQNYNYQGTGTIHIHKVTNTNGDGNPVSDIDNKGKEIALPNGVKPLEGVEFSYVKLTKDEAKSLGWTDSDTTKGQHIDDAKARLLLNKKYSEVSRMKTDSQGNIDIPIQVNTDDLTDNLYLIVETGTVKGVVEEAYPMIVNVPELNGSDDQYFNYDVHVYPKNYFQLNSAELDKKDEDGKALAGTVFELRKDDGSDQVVGTYKTDSTGKLTVDGLELGDYYFLETDLGTDANRTTYLLDGKKFKFSVKRGETAKVVLDVTNYKRPVITKVIDKETVDTGEDVQYTLKPSIPGNIGNYEKYVVKDVLGAELTYDSSEVIEGMTLDTDYSIERDGQTTNYVFTESGMDKLQKQFDAGDRFFTILMNAHTNSKAKMDTPLKNDVSTIYNNGYEPEDETPVDHAYTIIGDHQFIKTDGDTSKALSGAKFVVKNKIDPNKVTYLKQDPTTKAVTWIADKSKATEFVSGSDGKFQIEGLQYTYDVDFDKQGNPTITDKKINDYALEEVVAPSGYTPTRNDVPFVVSNDDASSEVTDIKNLKTPETVRTGGIGTVVFLVVAGVAGTGLYVVYKREQHKA</sequence>
<accession>A0A3G1TV23</accession>
<dbReference type="NCBIfam" id="TIGR04226">
    <property type="entry name" value="RrgB_K2N_iso_D2"/>
    <property type="match status" value="1"/>
</dbReference>
<evidence type="ECO:0000313" key="5">
    <source>
        <dbReference type="EMBL" id="QHT44809.1"/>
    </source>
</evidence>
<reference evidence="4" key="1">
    <citation type="submission" date="2017-11" db="EMBL/GenBank/DDBJ databases">
        <title>The Silenced vanM Gene Cluster on Plasmid was Prevalent in Clinical Isolates of Enterococci from Hangzhou, China.</title>
        <authorList>
            <person name="Sun L."/>
            <person name="Qu T."/>
            <person name="Chen Y."/>
            <person name="Fu Y."/>
            <person name="Yang Q."/>
            <person name="Yu Y."/>
        </authorList>
    </citation>
    <scope>NUCLEOTIDE SEQUENCE</scope>
    <source>
        <strain evidence="4">SRR6</strain>
        <plasmid evidence="4">pEMSRR6</plasmid>
    </source>
</reference>
<dbReference type="EMBL" id="MG640601">
    <property type="protein sequence ID" value="AYF52734.1"/>
    <property type="molecule type" value="Genomic_DNA"/>
</dbReference>
<organism evidence="4">
    <name type="scientific">Enterococcus faecium</name>
    <name type="common">Streptococcus faecium</name>
    <dbReference type="NCBI Taxonomy" id="1352"/>
    <lineage>
        <taxon>Bacteria</taxon>
        <taxon>Bacillati</taxon>
        <taxon>Bacillota</taxon>
        <taxon>Bacilli</taxon>
        <taxon>Lactobacillales</taxon>
        <taxon>Enterococcaceae</taxon>
        <taxon>Enterococcus</taxon>
    </lineage>
</organism>
<proteinExistence type="predicted"/>
<dbReference type="Pfam" id="PF17802">
    <property type="entry name" value="SpaA"/>
    <property type="match status" value="2"/>
</dbReference>
<evidence type="ECO:0000313" key="4">
    <source>
        <dbReference type="EMBL" id="AYF52734.1"/>
    </source>
</evidence>
<dbReference type="GeneID" id="66455766"/>
<feature type="transmembrane region" description="Helical" evidence="1">
    <location>
        <begin position="582"/>
        <end position="604"/>
    </location>
</feature>
<keyword evidence="1" id="KW-0472">Membrane</keyword>
<evidence type="ECO:0000256" key="1">
    <source>
        <dbReference type="SAM" id="Phobius"/>
    </source>
</evidence>
<dbReference type="InterPro" id="IPR013783">
    <property type="entry name" value="Ig-like_fold"/>
</dbReference>
<dbReference type="InterPro" id="IPR026466">
    <property type="entry name" value="Fim_isopep_form_D2_dom"/>
</dbReference>
<dbReference type="InterPro" id="IPR041033">
    <property type="entry name" value="SpaA_PFL_dom_1"/>
</dbReference>
<keyword evidence="1" id="KW-0812">Transmembrane</keyword>
<protein>
    <submittedName>
        <fullName evidence="4">Collagen adhesion protein</fullName>
    </submittedName>
    <submittedName>
        <fullName evidence="5">Isopeptide-forming domain-containing fimbrial protein</fullName>
    </submittedName>
</protein>
<name>A0A3G1TV23_ENTFC</name>
<feature type="domain" description="SpaA-like prealbumin fold" evidence="3">
    <location>
        <begin position="446"/>
        <end position="568"/>
    </location>
</feature>
<evidence type="ECO:0000259" key="2">
    <source>
        <dbReference type="Pfam" id="PF16555"/>
    </source>
</evidence>
<geneLocation type="plasmid" evidence="4">
    <name>pEMSRR6</name>
</geneLocation>
<feature type="domain" description="SpaA-like prealbumin fold" evidence="3">
    <location>
        <begin position="208"/>
        <end position="296"/>
    </location>
</feature>
<reference evidence="5" key="2">
    <citation type="journal article" date="2020" name="J. Antimicrob. Chemother.">
        <title>Tandem amplification of the vanM gene cluster drives vancomycin resistance in vancomycin-variable enterococci.</title>
        <authorList>
            <person name="Sun L."/>
            <person name="Chen Y."/>
            <person name="Hua X."/>
            <person name="Chen Y."/>
            <person name="Hong J."/>
            <person name="Wu X."/>
            <person name="Jiang Y."/>
            <person name="van Schaik W."/>
            <person name="Qu T."/>
            <person name="Yu Y."/>
        </authorList>
    </citation>
    <scope>NUCLEOTIDE SEQUENCE [LARGE SCALE GENOMIC DNA]</scope>
    <source>
        <strain evidence="5">ZY2</strain>
        <plasmid evidence="5">pZY2</plasmid>
    </source>
</reference>
<dbReference type="Pfam" id="PF16555">
    <property type="entry name" value="GramPos_pilinD1"/>
    <property type="match status" value="1"/>
</dbReference>
<dbReference type="RefSeq" id="WP_002350584.1">
    <property type="nucleotide sequence ID" value="NZ_BTRQ01000014.1"/>
</dbReference>
<dbReference type="InterPro" id="IPR032364">
    <property type="entry name" value="GramPos_pilinD1_N"/>
</dbReference>
<keyword evidence="1" id="KW-1133">Transmembrane helix</keyword>
<dbReference type="EMBL" id="CP039730">
    <property type="protein sequence ID" value="QHT44809.1"/>
    <property type="molecule type" value="Genomic_DNA"/>
</dbReference>
<dbReference type="Gene3D" id="2.60.40.740">
    <property type="match status" value="1"/>
</dbReference>
<evidence type="ECO:0000259" key="3">
    <source>
        <dbReference type="Pfam" id="PF17802"/>
    </source>
</evidence>
<feature type="domain" description="Gram-positive pilin subunit D1 N-terminal" evidence="2">
    <location>
        <begin position="47"/>
        <end position="202"/>
    </location>
</feature>
<keyword evidence="4" id="KW-0614">Plasmid</keyword>
<dbReference type="Gene3D" id="2.60.40.10">
    <property type="entry name" value="Immunoglobulins"/>
    <property type="match status" value="3"/>
</dbReference>
<dbReference type="AlphaFoldDB" id="A0A3G1TV23"/>
<dbReference type="SUPFAM" id="SSF49478">
    <property type="entry name" value="Cna protein B-type domain"/>
    <property type="match status" value="1"/>
</dbReference>
<gene>
    <name evidence="5" type="ORF">FCF09_14075</name>
</gene>
<geneLocation type="plasmid" evidence="5">
    <name>pZY2</name>
</geneLocation>